<keyword evidence="1" id="KW-0812">Transmembrane</keyword>
<dbReference type="PROSITE" id="PS51257">
    <property type="entry name" value="PROKAR_LIPOPROTEIN"/>
    <property type="match status" value="1"/>
</dbReference>
<evidence type="ECO:0000313" key="3">
    <source>
        <dbReference type="EMBL" id="QNO43670.1"/>
    </source>
</evidence>
<proteinExistence type="predicted"/>
<feature type="domain" description="Putative auto-transporter adhesin head GIN" evidence="2">
    <location>
        <begin position="58"/>
        <end position="237"/>
    </location>
</feature>
<evidence type="ECO:0000313" key="5">
    <source>
        <dbReference type="EMBL" id="QNO50627.1"/>
    </source>
</evidence>
<dbReference type="PANTHER" id="PTHR39200">
    <property type="entry name" value="HYPOTHETICAL EXPORTED PROTEIN"/>
    <property type="match status" value="1"/>
</dbReference>
<dbReference type="EMBL" id="MT630849">
    <property type="protein sequence ID" value="QNO43670.1"/>
    <property type="molecule type" value="Genomic_DNA"/>
</dbReference>
<dbReference type="EMBL" id="MT630878">
    <property type="protein sequence ID" value="QNO43975.1"/>
    <property type="molecule type" value="Genomic_DNA"/>
</dbReference>
<dbReference type="Pfam" id="PF10988">
    <property type="entry name" value="DUF2807"/>
    <property type="match status" value="1"/>
</dbReference>
<keyword evidence="1" id="KW-1133">Transmembrane helix</keyword>
<gene>
    <name evidence="4" type="ORF">AECFJODE_00028</name>
    <name evidence="3" type="ORF">FICJDHNH_00010</name>
    <name evidence="5" type="ORF">JEJMEHHC_00008</name>
</gene>
<accession>A0A7G9Y6N6</accession>
<protein>
    <recommendedName>
        <fullName evidence="2">Putative auto-transporter adhesin head GIN domain-containing protein</fullName>
    </recommendedName>
</protein>
<dbReference type="InterPro" id="IPR021255">
    <property type="entry name" value="DUF2807"/>
</dbReference>
<reference evidence="3" key="1">
    <citation type="submission" date="2020-06" db="EMBL/GenBank/DDBJ databases">
        <title>Unique genomic features of the anaerobic methanotrophic archaea.</title>
        <authorList>
            <person name="Chadwick G.L."/>
            <person name="Skennerton C.T."/>
            <person name="Laso-Perez R."/>
            <person name="Leu A.O."/>
            <person name="Speth D.R."/>
            <person name="Yu H."/>
            <person name="Morgan-Lang C."/>
            <person name="Hatzenpichler R."/>
            <person name="Goudeau D."/>
            <person name="Malmstrom R."/>
            <person name="Brazelton W.J."/>
            <person name="Woyke T."/>
            <person name="Hallam S.J."/>
            <person name="Tyson G.W."/>
            <person name="Wegener G."/>
            <person name="Boetius A."/>
            <person name="Orphan V."/>
        </authorList>
    </citation>
    <scope>NUCLEOTIDE SEQUENCE</scope>
</reference>
<sequence length="252" mass="26759">MNKQKCKPDYSALVGIRSKFWILLLFATLFACGCIGPYSDCITGSGNVVSEEFTVDEFHSVGFGIPGNVYITQGTPQSLMIEAEDNVLEVLTAKVENGRLTISSDRCFRNIKPINVYVSMNEVRDLSNSGSGDIIGQSEINSDTLKLSISGSGSSDLTMNVEELNTVISGSGKSNLKGTAKVHNSVIRGSGDINAFDLSTERTDITISGSGNAQVDASRELDVSIFGSGNVYYTGDAALNQTVSGSGIVVKR</sequence>
<dbReference type="Gene3D" id="2.160.20.120">
    <property type="match status" value="1"/>
</dbReference>
<name>A0A7G9Y6N6_9EURY</name>
<evidence type="ECO:0000259" key="2">
    <source>
        <dbReference type="Pfam" id="PF10988"/>
    </source>
</evidence>
<evidence type="ECO:0000256" key="1">
    <source>
        <dbReference type="SAM" id="Phobius"/>
    </source>
</evidence>
<evidence type="ECO:0000313" key="4">
    <source>
        <dbReference type="EMBL" id="QNO43975.1"/>
    </source>
</evidence>
<organism evidence="3">
    <name type="scientific">Candidatus Methanogaster sp. ANME-2c ERB4</name>
    <dbReference type="NCBI Taxonomy" id="2759911"/>
    <lineage>
        <taxon>Archaea</taxon>
        <taxon>Methanobacteriati</taxon>
        <taxon>Methanobacteriota</taxon>
        <taxon>Stenosarchaea group</taxon>
        <taxon>Methanomicrobia</taxon>
        <taxon>Methanosarcinales</taxon>
        <taxon>ANME-2 cluster</taxon>
        <taxon>Candidatus Methanogasteraceae</taxon>
        <taxon>Candidatus Methanogaster</taxon>
    </lineage>
</organism>
<dbReference type="PANTHER" id="PTHR39200:SF1">
    <property type="entry name" value="AUTO-TRANSPORTER ADHESIN HEAD GIN DOMAIN-CONTAINING PROTEIN-RELATED"/>
    <property type="match status" value="1"/>
</dbReference>
<feature type="transmembrane region" description="Helical" evidence="1">
    <location>
        <begin position="20"/>
        <end position="38"/>
    </location>
</feature>
<keyword evidence="1" id="KW-0472">Membrane</keyword>
<dbReference type="EMBL" id="MT631443">
    <property type="protein sequence ID" value="QNO50627.1"/>
    <property type="molecule type" value="Genomic_DNA"/>
</dbReference>
<dbReference type="AlphaFoldDB" id="A0A7G9Y6N6"/>